<dbReference type="InterPro" id="IPR011704">
    <property type="entry name" value="ATPase_dyneun-rel_AAA"/>
</dbReference>
<dbReference type="GO" id="GO:0016887">
    <property type="term" value="F:ATP hydrolysis activity"/>
    <property type="evidence" value="ECO:0007669"/>
    <property type="project" value="InterPro"/>
</dbReference>
<dbReference type="EMBL" id="BHXC01000007">
    <property type="protein sequence ID" value="GCB94690.1"/>
    <property type="molecule type" value="Genomic_DNA"/>
</dbReference>
<dbReference type="InterPro" id="IPR050764">
    <property type="entry name" value="CbbQ/NirQ/NorQ/GpvN"/>
</dbReference>
<feature type="compositionally biased region" description="Pro residues" evidence="1">
    <location>
        <begin position="7"/>
        <end position="27"/>
    </location>
</feature>
<dbReference type="Proteomes" id="UP000288351">
    <property type="component" value="Unassembled WGS sequence"/>
</dbReference>
<feature type="compositionally biased region" description="Pro residues" evidence="1">
    <location>
        <begin position="108"/>
        <end position="121"/>
    </location>
</feature>
<feature type="domain" description="AAA+ ATPase" evidence="2">
    <location>
        <begin position="170"/>
        <end position="314"/>
    </location>
</feature>
<evidence type="ECO:0000259" key="2">
    <source>
        <dbReference type="SMART" id="SM00382"/>
    </source>
</evidence>
<evidence type="ECO:0000256" key="1">
    <source>
        <dbReference type="SAM" id="MobiDB-lite"/>
    </source>
</evidence>
<dbReference type="GO" id="GO:0005524">
    <property type="term" value="F:ATP binding"/>
    <property type="evidence" value="ECO:0007669"/>
    <property type="project" value="InterPro"/>
</dbReference>
<feature type="region of interest" description="Disordered" evidence="1">
    <location>
        <begin position="96"/>
        <end position="148"/>
    </location>
</feature>
<feature type="compositionally biased region" description="Low complexity" evidence="1">
    <location>
        <begin position="122"/>
        <end position="135"/>
    </location>
</feature>
<proteinExistence type="predicted"/>
<dbReference type="SUPFAM" id="SSF52540">
    <property type="entry name" value="P-loop containing nucleoside triphosphate hydrolases"/>
    <property type="match status" value="1"/>
</dbReference>
<dbReference type="InterPro" id="IPR027417">
    <property type="entry name" value="P-loop_NTPase"/>
</dbReference>
<organism evidence="3 4">
    <name type="scientific">Streptomyces noursei</name>
    <name type="common">Streptomyces albulus</name>
    <dbReference type="NCBI Taxonomy" id="1971"/>
    <lineage>
        <taxon>Bacteria</taxon>
        <taxon>Bacillati</taxon>
        <taxon>Actinomycetota</taxon>
        <taxon>Actinomycetes</taxon>
        <taxon>Kitasatosporales</taxon>
        <taxon>Streptomycetaceae</taxon>
        <taxon>Streptomyces</taxon>
    </lineage>
</organism>
<sequence length="402" mass="41728">MTTQPQPTSPSQPQPQTQPAPVTPTPLPAASKARPGELRARVAKILAANPAAMFSVTELAKMLGHSGGAVGNACETLVVQGGAERVGSKPRLYRATPKTAAAAQAAVPPQPTPGPTPPTPRQAPSAPAQASTAPPGGRPQPVTRPNGQQYHPRALAQLPDVEALHKLREAGVAVLLYGPPGTGKTSLIEAAFPDLITVAGDGDTTVGDLIGEYTQDANGGYEFIYGPLVTAMQEGRALLLDDATLISPKVLAALYPAMDGRRQIQVKAHKGETINAADGFYVIAGHNPGVHGAVLTEALASRFSVQIQVGSDYDLAASLNINRTAVRIARHLATSQQAGEVGWVPQLRELIAFQKIADVLGTEAAFANLVGIAPLEDRDVVAEIVTKALGRPVTALALGRQL</sequence>
<feature type="region of interest" description="Disordered" evidence="1">
    <location>
        <begin position="1"/>
        <end position="36"/>
    </location>
</feature>
<dbReference type="Gene3D" id="3.40.50.300">
    <property type="entry name" value="P-loop containing nucleotide triphosphate hydrolases"/>
    <property type="match status" value="1"/>
</dbReference>
<dbReference type="SMART" id="SM00382">
    <property type="entry name" value="AAA"/>
    <property type="match status" value="1"/>
</dbReference>
<reference evidence="3 4" key="1">
    <citation type="journal article" date="2019" name="Microbiol. Resour. Announc.">
        <title>Draft Genome Sequence of the Most Traditional epsilon-Poly-l-Lysine Producer, Streptomyces albulus NBRC14147.</title>
        <authorList>
            <person name="Yamanaka K."/>
            <person name="Hamano Y."/>
        </authorList>
    </citation>
    <scope>NUCLEOTIDE SEQUENCE [LARGE SCALE GENOMIC DNA]</scope>
    <source>
        <strain evidence="3 4">NBRC 14147</strain>
    </source>
</reference>
<dbReference type="AlphaFoldDB" id="A0A401RAR0"/>
<comment type="caution">
    <text evidence="3">The sequence shown here is derived from an EMBL/GenBank/DDBJ whole genome shotgun (WGS) entry which is preliminary data.</text>
</comment>
<dbReference type="Pfam" id="PF07728">
    <property type="entry name" value="AAA_5"/>
    <property type="match status" value="1"/>
</dbReference>
<accession>A0A401RAR0</accession>
<dbReference type="PANTHER" id="PTHR42759:SF1">
    <property type="entry name" value="MAGNESIUM-CHELATASE SUBUNIT CHLD"/>
    <property type="match status" value="1"/>
</dbReference>
<name>A0A401RAR0_STRNR</name>
<evidence type="ECO:0000313" key="4">
    <source>
        <dbReference type="Proteomes" id="UP000288351"/>
    </source>
</evidence>
<protein>
    <recommendedName>
        <fullName evidence="2">AAA+ ATPase domain-containing protein</fullName>
    </recommendedName>
</protein>
<feature type="compositionally biased region" description="Low complexity" evidence="1">
    <location>
        <begin position="96"/>
        <end position="107"/>
    </location>
</feature>
<dbReference type="PANTHER" id="PTHR42759">
    <property type="entry name" value="MOXR FAMILY PROTEIN"/>
    <property type="match status" value="1"/>
</dbReference>
<gene>
    <name evidence="3" type="ORF">SALB_07491</name>
</gene>
<evidence type="ECO:0000313" key="3">
    <source>
        <dbReference type="EMBL" id="GCB94690.1"/>
    </source>
</evidence>
<dbReference type="InterPro" id="IPR003593">
    <property type="entry name" value="AAA+_ATPase"/>
</dbReference>